<comment type="caution">
    <text evidence="2">The sequence shown here is derived from an EMBL/GenBank/DDBJ whole genome shotgun (WGS) entry which is preliminary data.</text>
</comment>
<dbReference type="AlphaFoldDB" id="A0A177KFK9"/>
<gene>
    <name evidence="2" type="ORF">AYL44_03600</name>
</gene>
<dbReference type="Proteomes" id="UP000076998">
    <property type="component" value="Unassembled WGS sequence"/>
</dbReference>
<evidence type="ECO:0000256" key="1">
    <source>
        <dbReference type="SAM" id="Phobius"/>
    </source>
</evidence>
<keyword evidence="1" id="KW-1133">Transmembrane helix</keyword>
<feature type="transmembrane region" description="Helical" evidence="1">
    <location>
        <begin position="115"/>
        <end position="140"/>
    </location>
</feature>
<evidence type="ECO:0000313" key="2">
    <source>
        <dbReference type="EMBL" id="OAH51361.1"/>
    </source>
</evidence>
<keyword evidence="1" id="KW-0472">Membrane</keyword>
<feature type="transmembrane region" description="Helical" evidence="1">
    <location>
        <begin position="28"/>
        <end position="47"/>
    </location>
</feature>
<feature type="transmembrane region" description="Helical" evidence="1">
    <location>
        <begin position="83"/>
        <end position="109"/>
    </location>
</feature>
<name>A0A177KFK9_9MICO</name>
<keyword evidence="1" id="KW-0812">Transmembrane</keyword>
<accession>A0A177KFK9</accession>
<sequence length="149" mass="15153">MSALASLGGIACLLFLDLEKTTRWGVPSWVLFSALIVSGVVGVVRGVRMWRTARASGSSDQESSRQATIRAARTRRATSGLPAIYFSASGGAGVLALLAGVVIVIIGAVRADSGLISTGVALGSGGFAIALVGLAAAAYFRSVSRPDDK</sequence>
<protein>
    <recommendedName>
        <fullName evidence="4">DUF3180 domain-containing protein</fullName>
    </recommendedName>
</protein>
<reference evidence="2 3" key="1">
    <citation type="submission" date="2016-02" db="EMBL/GenBank/DDBJ databases">
        <authorList>
            <person name="Wen L."/>
            <person name="He K."/>
            <person name="Yang H."/>
        </authorList>
    </citation>
    <scope>NUCLEOTIDE SEQUENCE [LARGE SCALE GENOMIC DNA]</scope>
    <source>
        <strain evidence="2 3">CD11_3</strain>
    </source>
</reference>
<evidence type="ECO:0000313" key="3">
    <source>
        <dbReference type="Proteomes" id="UP000076998"/>
    </source>
</evidence>
<organism evidence="2 3">
    <name type="scientific">Microbacterium oleivorans</name>
    <dbReference type="NCBI Taxonomy" id="273677"/>
    <lineage>
        <taxon>Bacteria</taxon>
        <taxon>Bacillati</taxon>
        <taxon>Actinomycetota</taxon>
        <taxon>Actinomycetes</taxon>
        <taxon>Micrococcales</taxon>
        <taxon>Microbacteriaceae</taxon>
        <taxon>Microbacterium</taxon>
    </lineage>
</organism>
<evidence type="ECO:0008006" key="4">
    <source>
        <dbReference type="Google" id="ProtNLM"/>
    </source>
</evidence>
<dbReference type="EMBL" id="LSTV01000001">
    <property type="protein sequence ID" value="OAH51361.1"/>
    <property type="molecule type" value="Genomic_DNA"/>
</dbReference>
<proteinExistence type="predicted"/>